<proteinExistence type="predicted"/>
<name>A0A803LUY5_CHEQI</name>
<dbReference type="Proteomes" id="UP000596660">
    <property type="component" value="Unplaced"/>
</dbReference>
<organism evidence="1 2">
    <name type="scientific">Chenopodium quinoa</name>
    <name type="common">Quinoa</name>
    <dbReference type="NCBI Taxonomy" id="63459"/>
    <lineage>
        <taxon>Eukaryota</taxon>
        <taxon>Viridiplantae</taxon>
        <taxon>Streptophyta</taxon>
        <taxon>Embryophyta</taxon>
        <taxon>Tracheophyta</taxon>
        <taxon>Spermatophyta</taxon>
        <taxon>Magnoliopsida</taxon>
        <taxon>eudicotyledons</taxon>
        <taxon>Gunneridae</taxon>
        <taxon>Pentapetalae</taxon>
        <taxon>Caryophyllales</taxon>
        <taxon>Chenopodiaceae</taxon>
        <taxon>Chenopodioideae</taxon>
        <taxon>Atripliceae</taxon>
        <taxon>Chenopodium</taxon>
    </lineage>
</organism>
<reference evidence="1" key="2">
    <citation type="submission" date="2021-03" db="UniProtKB">
        <authorList>
            <consortium name="EnsemblPlants"/>
        </authorList>
    </citation>
    <scope>IDENTIFICATION</scope>
</reference>
<evidence type="ECO:0000313" key="1">
    <source>
        <dbReference type="EnsemblPlants" id="AUR62019029-RA:cds"/>
    </source>
</evidence>
<accession>A0A803LUY5</accession>
<dbReference type="AlphaFoldDB" id="A0A803LUY5"/>
<reference evidence="1" key="1">
    <citation type="journal article" date="2017" name="Nature">
        <title>The genome of Chenopodium quinoa.</title>
        <authorList>
            <person name="Jarvis D.E."/>
            <person name="Ho Y.S."/>
            <person name="Lightfoot D.J."/>
            <person name="Schmoeckel S.M."/>
            <person name="Li B."/>
            <person name="Borm T.J.A."/>
            <person name="Ohyanagi H."/>
            <person name="Mineta K."/>
            <person name="Michell C.T."/>
            <person name="Saber N."/>
            <person name="Kharbatia N.M."/>
            <person name="Rupper R.R."/>
            <person name="Sharp A.R."/>
            <person name="Dally N."/>
            <person name="Boughton B.A."/>
            <person name="Woo Y.H."/>
            <person name="Gao G."/>
            <person name="Schijlen E.G.W.M."/>
            <person name="Guo X."/>
            <person name="Momin A.A."/>
            <person name="Negrao S."/>
            <person name="Al-Babili S."/>
            <person name="Gehring C."/>
            <person name="Roessner U."/>
            <person name="Jung C."/>
            <person name="Murphy K."/>
            <person name="Arold S.T."/>
            <person name="Gojobori T."/>
            <person name="van der Linden C.G."/>
            <person name="van Loo E.N."/>
            <person name="Jellen E.N."/>
            <person name="Maughan P.J."/>
            <person name="Tester M."/>
        </authorList>
    </citation>
    <scope>NUCLEOTIDE SEQUENCE [LARGE SCALE GENOMIC DNA]</scope>
    <source>
        <strain evidence="1">cv. PI 614886</strain>
    </source>
</reference>
<protein>
    <submittedName>
        <fullName evidence="1">Uncharacterized protein</fullName>
    </submittedName>
</protein>
<evidence type="ECO:0000313" key="2">
    <source>
        <dbReference type="Proteomes" id="UP000596660"/>
    </source>
</evidence>
<sequence>MHHLVISLCSVSIPRLTIGHYRSLSLMGCGGSSGSRESSLGYLFGSIEALKPASTKAPANVIAESAVKGAAKPATVNP</sequence>
<dbReference type="Gramene" id="AUR62019029-RA">
    <property type="protein sequence ID" value="AUR62019029-RA:cds"/>
    <property type="gene ID" value="AUR62019029"/>
</dbReference>
<keyword evidence="2" id="KW-1185">Reference proteome</keyword>
<dbReference type="EnsemblPlants" id="AUR62019029-RA">
    <property type="protein sequence ID" value="AUR62019029-RA:cds"/>
    <property type="gene ID" value="AUR62019029"/>
</dbReference>